<dbReference type="PROSITE" id="PS00018">
    <property type="entry name" value="EF_HAND_1"/>
    <property type="match status" value="4"/>
</dbReference>
<feature type="domain" description="EF-hand" evidence="11">
    <location>
        <begin position="40"/>
        <end position="75"/>
    </location>
</feature>
<accession>A0A1S9RPM5</accession>
<proteinExistence type="inferred from homology"/>
<evidence type="ECO:0000256" key="1">
    <source>
        <dbReference type="ARBA" id="ARBA00022723"/>
    </source>
</evidence>
<dbReference type="InterPro" id="IPR002048">
    <property type="entry name" value="EF_hand_dom"/>
</dbReference>
<dbReference type="GO" id="GO:0050801">
    <property type="term" value="P:monoatomic ion homeostasis"/>
    <property type="evidence" value="ECO:0007669"/>
    <property type="project" value="UniProtKB-ARBA"/>
</dbReference>
<evidence type="ECO:0000256" key="3">
    <source>
        <dbReference type="ARBA" id="ARBA00022837"/>
    </source>
</evidence>
<evidence type="ECO:0000313" key="13">
    <source>
        <dbReference type="Proteomes" id="UP000190744"/>
    </source>
</evidence>
<feature type="compositionally biased region" description="Basic residues" evidence="10">
    <location>
        <begin position="233"/>
        <end position="244"/>
    </location>
</feature>
<feature type="compositionally biased region" description="Polar residues" evidence="10">
    <location>
        <begin position="514"/>
        <end position="525"/>
    </location>
</feature>
<evidence type="ECO:0000313" key="12">
    <source>
        <dbReference type="EMBL" id="OOQ87467.1"/>
    </source>
</evidence>
<evidence type="ECO:0000256" key="9">
    <source>
        <dbReference type="ARBA" id="ARBA00032848"/>
    </source>
</evidence>
<evidence type="ECO:0000256" key="2">
    <source>
        <dbReference type="ARBA" id="ARBA00022737"/>
    </source>
</evidence>
<feature type="compositionally biased region" description="Basic and acidic residues" evidence="10">
    <location>
        <begin position="291"/>
        <end position="302"/>
    </location>
</feature>
<dbReference type="Proteomes" id="UP000190744">
    <property type="component" value="Unassembled WGS sequence"/>
</dbReference>
<dbReference type="EMBL" id="LJBN01000124">
    <property type="protein sequence ID" value="OOQ87467.1"/>
    <property type="molecule type" value="Genomic_DNA"/>
</dbReference>
<feature type="region of interest" description="Disordered" evidence="10">
    <location>
        <begin position="210"/>
        <end position="316"/>
    </location>
</feature>
<comment type="subunit">
    <text evidence="6">Composed of a catalytic subunit (A) and a regulatory subunit (B).</text>
</comment>
<keyword evidence="3" id="KW-0106">Calcium</keyword>
<evidence type="ECO:0000256" key="5">
    <source>
        <dbReference type="ARBA" id="ARBA00023774"/>
    </source>
</evidence>
<feature type="compositionally biased region" description="Low complexity" evidence="10">
    <location>
        <begin position="383"/>
        <end position="409"/>
    </location>
</feature>
<sequence length="708" mass="78767">MDQPAEPNTAAMHHVQRRRGSVGTTQLFDNIVSTSNFDREEVDRLRKRFMKLDKDASGTIDREEFLSLPQISSNPLATRMIAIFDEDGGGDVDFQEFVTGLSAFSSKGNKQEKLRFAFRVYDIDRDGYISNGELFIVLKMMVGNNLKDIQLQQIVDKTIMEADKDGDGKISFEEFTHMVESTDVNLSMTLSTSNIIGLGLGLGYSTEAPPHAAQLGTRNSQLATRNTVQRQKEGKRKTKKKKTLHSFSNHPTRTSASSSPKLASYASPPLSPKHWADLDPRRPVWDSLMDGDQRTKQHERWMARSIDAASRGRGRATDRFSQAMHTRGDPTGISQAPDRATMSYDYGYTGDTFPGGPLQPNDVQVFGADYTRPRQAPHPSLGHSSQASVQALLAQQQQHHSNPEAAQQQSRRRAAPETTPLVPYESAMLYGFGQQGSAHGPFDVVPQYSTRQSAAIEALSNQMAIPQYFPEEPTGAGVPGLSPYLNTLPYNQPGPMARASNAHPFPTTMADFTSIGTGSSGQAVEQQQQQIDPSQQPGTDTSSLDQAYAQYQRALRSTFDQTRAGRLVEASESLMEISEWLVTNARDLGILRDEHQLYPDRLQLWNNFNLCWLAVCQKQKDLTQDVVATGRQSPQTSLLSRDRMEAMGKDLIQLCDQLEQHGLVDYQMGIWEEEILSVLGQCLDLMESRPELLHMQTIPEPATATQRP</sequence>
<feature type="domain" description="EF-hand" evidence="11">
    <location>
        <begin position="109"/>
        <end position="144"/>
    </location>
</feature>
<comment type="caution">
    <text evidence="12">The sequence shown here is derived from an EMBL/GenBank/DDBJ whole genome shotgun (WGS) entry which is preliminary data.</text>
</comment>
<feature type="compositionally biased region" description="Low complexity" evidence="10">
    <location>
        <begin position="526"/>
        <end position="536"/>
    </location>
</feature>
<evidence type="ECO:0000259" key="11">
    <source>
        <dbReference type="PROSITE" id="PS50222"/>
    </source>
</evidence>
<evidence type="ECO:0000256" key="10">
    <source>
        <dbReference type="SAM" id="MobiDB-lite"/>
    </source>
</evidence>
<dbReference type="GO" id="GO:0005509">
    <property type="term" value="F:calcium ion binding"/>
    <property type="evidence" value="ECO:0007669"/>
    <property type="project" value="InterPro"/>
</dbReference>
<keyword evidence="2" id="KW-0677">Repeat</keyword>
<comment type="similarity">
    <text evidence="5">Belongs to the calcineurin regulatory subunit family.</text>
</comment>
<protein>
    <recommendedName>
        <fullName evidence="7">Calcineurin subunit B</fullName>
    </recommendedName>
    <alternativeName>
        <fullName evidence="8">Calcineurin regulatory subunit</fullName>
    </alternativeName>
    <alternativeName>
        <fullName evidence="9">Protein phosphatase 2B regulatory subunit</fullName>
    </alternativeName>
</protein>
<evidence type="ECO:0000256" key="4">
    <source>
        <dbReference type="ARBA" id="ARBA00023754"/>
    </source>
</evidence>
<dbReference type="InterPro" id="IPR018247">
    <property type="entry name" value="EF_Hand_1_Ca_BS"/>
</dbReference>
<evidence type="ECO:0000256" key="6">
    <source>
        <dbReference type="ARBA" id="ARBA00023792"/>
    </source>
</evidence>
<dbReference type="PROSITE" id="PS50222">
    <property type="entry name" value="EF_HAND_2"/>
    <property type="match status" value="4"/>
</dbReference>
<dbReference type="Gene3D" id="1.10.238.10">
    <property type="entry name" value="EF-hand"/>
    <property type="match status" value="1"/>
</dbReference>
<feature type="compositionally biased region" description="Basic and acidic residues" evidence="10">
    <location>
        <begin position="274"/>
        <end position="284"/>
    </location>
</feature>
<dbReference type="InterPro" id="IPR011992">
    <property type="entry name" value="EF-hand-dom_pair"/>
</dbReference>
<organism evidence="12 13">
    <name type="scientific">Penicillium brasilianum</name>
    <dbReference type="NCBI Taxonomy" id="104259"/>
    <lineage>
        <taxon>Eukaryota</taxon>
        <taxon>Fungi</taxon>
        <taxon>Dikarya</taxon>
        <taxon>Ascomycota</taxon>
        <taxon>Pezizomycotina</taxon>
        <taxon>Eurotiomycetes</taxon>
        <taxon>Eurotiomycetidae</taxon>
        <taxon>Eurotiales</taxon>
        <taxon>Aspergillaceae</taxon>
        <taxon>Penicillium</taxon>
    </lineage>
</organism>
<dbReference type="FunFam" id="1.10.238.10:FF:000047">
    <property type="entry name" value="Calcineurin subunit B type 1"/>
    <property type="match status" value="1"/>
</dbReference>
<evidence type="ECO:0000256" key="8">
    <source>
        <dbReference type="ARBA" id="ARBA00031295"/>
    </source>
</evidence>
<dbReference type="CDD" id="cd00051">
    <property type="entry name" value="EFh"/>
    <property type="match status" value="1"/>
</dbReference>
<feature type="region of interest" description="Disordered" evidence="10">
    <location>
        <begin position="1"/>
        <end position="20"/>
    </location>
</feature>
<dbReference type="SUPFAM" id="SSF47473">
    <property type="entry name" value="EF-hand"/>
    <property type="match status" value="1"/>
</dbReference>
<keyword evidence="1" id="KW-0479">Metal-binding</keyword>
<evidence type="ECO:0000256" key="7">
    <source>
        <dbReference type="ARBA" id="ARBA00023832"/>
    </source>
</evidence>
<feature type="compositionally biased region" description="Polar residues" evidence="10">
    <location>
        <begin position="216"/>
        <end position="228"/>
    </location>
</feature>
<feature type="region of interest" description="Disordered" evidence="10">
    <location>
        <begin position="514"/>
        <end position="543"/>
    </location>
</feature>
<comment type="function">
    <text evidence="4">Regulatory subunit of calcineurin, a calcium-dependent, calmodulin stimulated protein phosphatase. Confers calcium sensitivity.</text>
</comment>
<dbReference type="Pfam" id="PF13499">
    <property type="entry name" value="EF-hand_7"/>
    <property type="match status" value="2"/>
</dbReference>
<feature type="domain" description="EF-hand" evidence="11">
    <location>
        <begin position="150"/>
        <end position="185"/>
    </location>
</feature>
<dbReference type="SMART" id="SM00054">
    <property type="entry name" value="EFh"/>
    <property type="match status" value="4"/>
</dbReference>
<gene>
    <name evidence="12" type="ORF">PEBR_20179</name>
</gene>
<reference evidence="13" key="1">
    <citation type="submission" date="2015-09" db="EMBL/GenBank/DDBJ databases">
        <authorList>
            <person name="Fill T.P."/>
            <person name="Baretta J.F."/>
            <person name="de Almeida L.G."/>
            <person name="Rocha M."/>
            <person name="de Souza D.H."/>
            <person name="Malavazi I."/>
            <person name="Cerdeira L.T."/>
            <person name="Hong H."/>
            <person name="Samborskyy M."/>
            <person name="de Vasconcelos A.T."/>
            <person name="Leadlay P."/>
            <person name="Rodrigues-Filho E."/>
        </authorList>
    </citation>
    <scope>NUCLEOTIDE SEQUENCE [LARGE SCALE GENOMIC DNA]</scope>
    <source>
        <strain evidence="13">LaBioMMi 136</strain>
    </source>
</reference>
<name>A0A1S9RPM5_PENBI</name>
<dbReference type="AlphaFoldDB" id="A0A1S9RPM5"/>
<dbReference type="PANTHER" id="PTHR45942">
    <property type="entry name" value="PROTEIN PHOSPATASE 3 REGULATORY SUBUNIT B ALPHA ISOFORM TYPE 1"/>
    <property type="match status" value="1"/>
</dbReference>
<feature type="domain" description="EF-hand" evidence="11">
    <location>
        <begin position="79"/>
        <end position="107"/>
    </location>
</feature>
<feature type="region of interest" description="Disordered" evidence="10">
    <location>
        <begin position="371"/>
        <end position="417"/>
    </location>
</feature>
<feature type="compositionally biased region" description="Polar residues" evidence="10">
    <location>
        <begin position="245"/>
        <end position="261"/>
    </location>
</feature>